<reference evidence="1 2" key="1">
    <citation type="journal article" date="2016" name="Nat. Commun.">
        <title>Thousands of microbial genomes shed light on interconnected biogeochemical processes in an aquifer system.</title>
        <authorList>
            <person name="Anantharaman K."/>
            <person name="Brown C.T."/>
            <person name="Hug L.A."/>
            <person name="Sharon I."/>
            <person name="Castelle C.J."/>
            <person name="Probst A.J."/>
            <person name="Thomas B.C."/>
            <person name="Singh A."/>
            <person name="Wilkins M.J."/>
            <person name="Karaoz U."/>
            <person name="Brodie E.L."/>
            <person name="Williams K.H."/>
            <person name="Hubbard S.S."/>
            <person name="Banfield J.F."/>
        </authorList>
    </citation>
    <scope>NUCLEOTIDE SEQUENCE [LARGE SCALE GENOMIC DNA]</scope>
</reference>
<evidence type="ECO:0000313" key="1">
    <source>
        <dbReference type="EMBL" id="OGD71517.1"/>
    </source>
</evidence>
<sequence>MSQIRYSSERLEFRHCEAGLRALSEWLTLFPHEPTWIQRNLGIPTLIARIDCTIVDGELKIFEVEERPAGIGINYQANPQFRSKLETLRKTWPSFGVLVSPKREVNDDYLWNDTVVWNDSLVSHGNGSLVFLRGEPDESWVREFQPCSVSSVLNKGDKSYGVKLGFWAKVTPDDFEDFPWARGFVLKPVQGSKVRGVHIWDPAKGKGWSTRSQILRELQSRGEMYLQPLYSPLRDINGWLVILRIFYGFDVGSKEWVCMGGAWVARNNWRVHVTPDSISGIVVVP</sequence>
<dbReference type="Proteomes" id="UP000177979">
    <property type="component" value="Unassembled WGS sequence"/>
</dbReference>
<proteinExistence type="predicted"/>
<evidence type="ECO:0008006" key="3">
    <source>
        <dbReference type="Google" id="ProtNLM"/>
    </source>
</evidence>
<comment type="caution">
    <text evidence="1">The sequence shown here is derived from an EMBL/GenBank/DDBJ whole genome shotgun (WGS) entry which is preliminary data.</text>
</comment>
<organism evidence="1 2">
    <name type="scientific">Candidatus Collierbacteria bacterium RIFCSPHIGHO2_01_FULL_50_25</name>
    <dbReference type="NCBI Taxonomy" id="1817722"/>
    <lineage>
        <taxon>Bacteria</taxon>
        <taxon>Candidatus Collieribacteriota</taxon>
    </lineage>
</organism>
<gene>
    <name evidence="1" type="ORF">A2703_03460</name>
</gene>
<evidence type="ECO:0000313" key="2">
    <source>
        <dbReference type="Proteomes" id="UP000177979"/>
    </source>
</evidence>
<accession>A0A1F5EVV8</accession>
<dbReference type="AlphaFoldDB" id="A0A1F5EVV8"/>
<dbReference type="EMBL" id="MFAG01000030">
    <property type="protein sequence ID" value="OGD71517.1"/>
    <property type="molecule type" value="Genomic_DNA"/>
</dbReference>
<protein>
    <recommendedName>
        <fullName evidence="3">Glutathionylspermidine synthase pre-ATP-grasp-like domain-containing protein</fullName>
    </recommendedName>
</protein>
<name>A0A1F5EVV8_9BACT</name>